<dbReference type="InterPro" id="IPR011083">
    <property type="entry name" value="Phage_tail_collar_dom"/>
</dbReference>
<dbReference type="Proteomes" id="UP000693682">
    <property type="component" value="Segment"/>
</dbReference>
<dbReference type="EMBL" id="MW862981">
    <property type="protein sequence ID" value="QWY81839.1"/>
    <property type="molecule type" value="Genomic_DNA"/>
</dbReference>
<accession>A0A8F3EA76</accession>
<evidence type="ECO:0000313" key="4">
    <source>
        <dbReference type="Proteomes" id="UP000693682"/>
    </source>
</evidence>
<proteinExistence type="predicted"/>
<sequence length="704" mass="74265">MLPLIAQVRDRTLSRVGILTEDDLAGLKLFPARNDVGTWELTLPHLVRDASGRWVRHAMAEELGKPGAGIIVELPGGRRFSGPVLTPSFTESTGDTRGSWTFAGVSDTIILADRLAFPDPAVADAQASSTSRAYDTRTGKAETLMHAYVNANIGPGATTTRKDARIVMGTDGARGASRTKSARFPNLLELCQELAVTDGLLFDVVQVGDKLAFQTSAPRDLTATVRMDIEGDTLAEAKYAYSGPRATRVIVLGKGEAEERIIRTRTTASAATLASQWGRTIEAVVDARGAEAAIELDAKGDEVLADAALPVSSLDVTPSDVNARELGIAWWLGDLVTVNVAGVPVKAAVTRVRIEVTPDGINAAATVGDAVGFDPNRVTGSRVSAVESRVSSLERTAESTEPPKRVELPTAGSAVTWQKVGRVEGSGDNNGAHLHLSISGGTNYGVRARNAVELFCTQRGSNLVQLDARFTGTEPNDQSLQFKTVQTGTFDFDVYMRRPSYSSALTITEQSRMGGAGTGLDVGSTSTTEPTGSWADSSLLGSPSGSIMQFAGQTAPSGWAICDGRALSRTTEARLFAVIGTLYGAGDGSTTFNVPNLKGRVPVGRDAADGSFDVLGETGGAKTHTLTEAEMPSHQHDFSGQTITWGQGNIGFSTQPQAYAGAPSGNGLGTYQDYDNWADTMHTGGGQAHNNLQPYIVLNYIIKT</sequence>
<dbReference type="Pfam" id="PF07484">
    <property type="entry name" value="Collar"/>
    <property type="match status" value="1"/>
</dbReference>
<dbReference type="InterPro" id="IPR029432">
    <property type="entry name" value="Gp28/Gp37-like_dom"/>
</dbReference>
<dbReference type="CDD" id="cd22641">
    <property type="entry name" value="C24-like"/>
    <property type="match status" value="1"/>
</dbReference>
<dbReference type="SUPFAM" id="SSF88874">
    <property type="entry name" value="Receptor-binding domain of short tail fibre protein gp12"/>
    <property type="match status" value="1"/>
</dbReference>
<evidence type="ECO:0000259" key="2">
    <source>
        <dbReference type="Pfam" id="PF14594"/>
    </source>
</evidence>
<gene>
    <name evidence="3" type="primary">16</name>
    <name evidence="3" type="ORF">SEA_HONK_16</name>
</gene>
<dbReference type="Gene3D" id="3.90.1340.10">
    <property type="entry name" value="Phage tail collar domain"/>
    <property type="match status" value="1"/>
</dbReference>
<organism evidence="3 4">
    <name type="scientific">Microbacterium phage Honk</name>
    <dbReference type="NCBI Taxonomy" id="2836095"/>
    <lineage>
        <taxon>Viruses</taxon>
        <taxon>Duplodnaviria</taxon>
        <taxon>Heunggongvirae</taxon>
        <taxon>Uroviricota</taxon>
        <taxon>Caudoviricetes</taxon>
        <taxon>Casidaviridae</taxon>
        <taxon>Honkvirus</taxon>
        <taxon>Honkvirus honk</taxon>
    </lineage>
</organism>
<name>A0A8F3EA76_9CAUD</name>
<feature type="domain" description="Phage tail collar" evidence="1">
    <location>
        <begin position="545"/>
        <end position="602"/>
    </location>
</feature>
<evidence type="ECO:0000259" key="1">
    <source>
        <dbReference type="Pfam" id="PF07484"/>
    </source>
</evidence>
<protein>
    <submittedName>
        <fullName evidence="3">Minor tail protein</fullName>
    </submittedName>
</protein>
<keyword evidence="4" id="KW-1185">Reference proteome</keyword>
<dbReference type="Pfam" id="PF14594">
    <property type="entry name" value="Sipho_Gp37"/>
    <property type="match status" value="1"/>
</dbReference>
<dbReference type="InterPro" id="IPR037053">
    <property type="entry name" value="Phage_tail_collar_dom_sf"/>
</dbReference>
<evidence type="ECO:0000313" key="3">
    <source>
        <dbReference type="EMBL" id="QWY81839.1"/>
    </source>
</evidence>
<reference evidence="3" key="1">
    <citation type="submission" date="2021-04" db="EMBL/GenBank/DDBJ databases">
        <authorList>
            <person name="Ulbrich M."/>
            <person name="Aldana K.S."/>
            <person name="Brown J.W."/>
            <person name="Campbell D.M."/>
            <person name="Chai A.E."/>
            <person name="Dalson K.A."/>
            <person name="Dembinski E."/>
            <person name="Gomez D.E."/>
            <person name="Gupta K."/>
            <person name="Guyot M."/>
            <person name="Hocutt K.M."/>
            <person name="Holsinger J.M."/>
            <person name="Ibarra L.A."/>
            <person name="Jeon T.-Y."/>
            <person name="Mackenzie M."/>
            <person name="Marquez I.-P.P."/>
            <person name="Mathenge R.W."/>
            <person name="Mo B.F."/>
            <person name="Nelson S."/>
            <person name="Zepeda J."/>
            <person name="Zhang L.J."/>
            <person name="Ngo R."/>
            <person name="Tse V.Y."/>
            <person name="Garlena R.A."/>
            <person name="Russell D.A."/>
            <person name="Pope W.H."/>
            <person name="Jacobs-Sera D."/>
            <person name="Hatfull G.F."/>
            <person name="Reddi K."/>
            <person name="Moberg-Parker J."/>
            <person name="Freise A.C."/>
        </authorList>
    </citation>
    <scope>NUCLEOTIDE SEQUENCE</scope>
</reference>
<feature type="domain" description="Gp28/Gp37-like" evidence="2">
    <location>
        <begin position="6"/>
        <end position="369"/>
    </location>
</feature>